<dbReference type="InterPro" id="IPR000742">
    <property type="entry name" value="EGF"/>
</dbReference>
<dbReference type="Gene3D" id="1.25.10.20">
    <property type="entry name" value="Vitellinogen, superhelical"/>
    <property type="match status" value="1"/>
</dbReference>
<reference evidence="7 8" key="1">
    <citation type="journal article" date="2023" name="Sci. Data">
        <title>Genome assembly of the Korean intertidal mud-creeper Batillaria attramentaria.</title>
        <authorList>
            <person name="Patra A.K."/>
            <person name="Ho P.T."/>
            <person name="Jun S."/>
            <person name="Lee S.J."/>
            <person name="Kim Y."/>
            <person name="Won Y.J."/>
        </authorList>
    </citation>
    <scope>NUCLEOTIDE SEQUENCE [LARGE SCALE GENOMIC DNA]</scope>
    <source>
        <strain evidence="7">Wonlab-2016</strain>
    </source>
</reference>
<keyword evidence="4" id="KW-0472">Membrane</keyword>
<organism evidence="7 8">
    <name type="scientific">Batillaria attramentaria</name>
    <dbReference type="NCBI Taxonomy" id="370345"/>
    <lineage>
        <taxon>Eukaryota</taxon>
        <taxon>Metazoa</taxon>
        <taxon>Spiralia</taxon>
        <taxon>Lophotrochozoa</taxon>
        <taxon>Mollusca</taxon>
        <taxon>Gastropoda</taxon>
        <taxon>Caenogastropoda</taxon>
        <taxon>Sorbeoconcha</taxon>
        <taxon>Cerithioidea</taxon>
        <taxon>Batillariidae</taxon>
        <taxon>Batillaria</taxon>
    </lineage>
</organism>
<evidence type="ECO:0000256" key="2">
    <source>
        <dbReference type="PROSITE-ProRule" id="PRU00076"/>
    </source>
</evidence>
<feature type="domain" description="EGF-like" evidence="5">
    <location>
        <begin position="4291"/>
        <end position="4335"/>
    </location>
</feature>
<dbReference type="Pfam" id="PF00024">
    <property type="entry name" value="PAN_1"/>
    <property type="match status" value="1"/>
</dbReference>
<gene>
    <name evidence="7" type="ORF">BaRGS_00009759</name>
</gene>
<comment type="caution">
    <text evidence="7">The sequence shown here is derived from an EMBL/GenBank/DDBJ whole genome shotgun (WGS) entry which is preliminary data.</text>
</comment>
<dbReference type="PROSITE" id="PS01187">
    <property type="entry name" value="EGF_CA"/>
    <property type="match status" value="1"/>
</dbReference>
<dbReference type="EMBL" id="JACVVK020000047">
    <property type="protein sequence ID" value="KAK7498950.1"/>
    <property type="molecule type" value="Genomic_DNA"/>
</dbReference>
<evidence type="ECO:0008006" key="9">
    <source>
        <dbReference type="Google" id="ProtNLM"/>
    </source>
</evidence>
<evidence type="ECO:0000313" key="7">
    <source>
        <dbReference type="EMBL" id="KAK7498950.1"/>
    </source>
</evidence>
<evidence type="ECO:0000259" key="5">
    <source>
        <dbReference type="PROSITE" id="PS50026"/>
    </source>
</evidence>
<keyword evidence="4" id="KW-0812">Transmembrane</keyword>
<dbReference type="PROSITE" id="PS50948">
    <property type="entry name" value="PAN"/>
    <property type="match status" value="1"/>
</dbReference>
<dbReference type="Gene3D" id="2.70.70.10">
    <property type="entry name" value="Glucose Permease (Domain IIA)"/>
    <property type="match status" value="1"/>
</dbReference>
<feature type="disulfide bond" evidence="2">
    <location>
        <begin position="4325"/>
        <end position="4334"/>
    </location>
</feature>
<comment type="caution">
    <text evidence="2">Lacks conserved residue(s) required for the propagation of feature annotation.</text>
</comment>
<dbReference type="PANTHER" id="PTHR16897">
    <property type="entry name" value="OS10G0105400 PROTEIN"/>
    <property type="match status" value="1"/>
</dbReference>
<dbReference type="InterPro" id="IPR011055">
    <property type="entry name" value="Dup_hybrid_motif"/>
</dbReference>
<dbReference type="PROSITE" id="PS00022">
    <property type="entry name" value="EGF_1"/>
    <property type="match status" value="1"/>
</dbReference>
<dbReference type="Gene3D" id="2.10.25.10">
    <property type="entry name" value="Laminin"/>
    <property type="match status" value="1"/>
</dbReference>
<feature type="region of interest" description="Disordered" evidence="3">
    <location>
        <begin position="4712"/>
        <end position="4735"/>
    </location>
</feature>
<protein>
    <recommendedName>
        <fullName evidence="9">Apple domain-containing protein</fullName>
    </recommendedName>
</protein>
<accession>A0ABD0LHJ2</accession>
<evidence type="ECO:0000256" key="3">
    <source>
        <dbReference type="SAM" id="MobiDB-lite"/>
    </source>
</evidence>
<evidence type="ECO:0000256" key="4">
    <source>
        <dbReference type="SAM" id="Phobius"/>
    </source>
</evidence>
<dbReference type="PROSITE" id="PS50026">
    <property type="entry name" value="EGF_3"/>
    <property type="match status" value="1"/>
</dbReference>
<keyword evidence="1 2" id="KW-1015">Disulfide bond</keyword>
<feature type="compositionally biased region" description="Polar residues" evidence="3">
    <location>
        <begin position="4446"/>
        <end position="4467"/>
    </location>
</feature>
<dbReference type="InterPro" id="IPR011030">
    <property type="entry name" value="Lipovitellin_superhlx_dom"/>
</dbReference>
<dbReference type="Proteomes" id="UP001519460">
    <property type="component" value="Unassembled WGS sequence"/>
</dbReference>
<feature type="region of interest" description="Disordered" evidence="3">
    <location>
        <begin position="4393"/>
        <end position="4467"/>
    </location>
</feature>
<proteinExistence type="predicted"/>
<feature type="domain" description="Apple" evidence="6">
    <location>
        <begin position="1492"/>
        <end position="1571"/>
    </location>
</feature>
<dbReference type="InterPro" id="IPR018097">
    <property type="entry name" value="EGF_Ca-bd_CS"/>
</dbReference>
<keyword evidence="2" id="KW-0245">EGF-like domain</keyword>
<evidence type="ECO:0000256" key="1">
    <source>
        <dbReference type="ARBA" id="ARBA00023157"/>
    </source>
</evidence>
<sequence length="4782" mass="520689">MSFRGSTALDEFGTCAHYRLSPYAFVLAVENFCFGQNGKHHGTRTFSRTQGRACLAVGSLINRLASNGQDVRAEVLAKKLETWLEEHGKGDSWLHKRGARDTEHVWTVENGEDENIGKAILLHALGNGALHRSRRHLLQHAQPNSGHHVWRRAALDSLRHFSCEESAQTLFDSVLHDDVYSVRRMALGVFVKHPRRRDVTRKQEDLILRESYNYEAVARVKRNVFERVLFQFKVALPRYEWNKEVGNSKIGASFGVKFQNSIEGMFRVLQGYVDVDVHDKLFAEAHIGLINLQLDLLLVEACYRGRLSYNMNLVKDFTVGLYEDINSAFDHIIGRVMEPMERLATKLASEYQDTTTNTPKSGFAPLANAVKNLPTQTANAVQATTEFNQAADLLGAMPLIKKLQGLTSRAQTLMEDIHSETSELFTNIADVAVVALPFAEKEIRSSVNTVLDVLGKVKDFPNQAFSVIDRAKMRYQLSMMRILEGSKILKQAFSFLSGGKSSWNNAGEEIKSIVSQTKSLIAKLKADFGRRKRRQASGNTFDNYTKCAEVEVGDALVTLYNKSEEMVTQLEIVLNNSPEELQRAMDLMQTQTEILKASFASFKEAIDMIKSRIHALFGLRFHPSFPNQRRDCDDQCGCGYYPTDCKRYGHPGVDLVWNQGWRVPSPVTGMVHVESGGSAVRIKPKTSDFKEYEVYVSNIELHQNYTNQTEFFIEAGQVFAFSKGNNNCNKGHIHIAMKRTSNETGLCHYVDPGPFLDTMQPIPTWHEECREFTFKHAFQVIDFDKLTEGFQSVLTELKRYALDSLKDMAIKKVVDLIPDDSLLAPFKDTALQFLNNLNTSADSLGNLFTSGWDAAKGFFGQIKQNFTFGGLLDMAADSNILKQKLPKLRDIADAARKAMKIPKSLAKLKNLTVGSLGRIWKGIRTGQFSFPAFQSGNFSFPLFKFGNFSLPSLNFNGLRKLIDNVGNFSLPSVNFNGLRDLFDNSGQSSNWTGLGEFLASGKERLLSLLKTTLRDKLCPEIGKWLAKQGSPCIPHEDCMGLSCDITIRRKHLTGKLNVGIKVDKDKKQVTVTVDGKNHTVSGDGDQTVSTGLQLFSAFDVKFRLATVWQGENLQFSLVLQACGPNLCCLPEISLAKNLTFSDIPAALGNIFNGTDIDLEVLPLDLSYKVFTDLNVDSPELTNQILGIKDLISDSLGVELPENTQYSVEFKNPVDHQDQGSFPMAGFSGGAAIGMEFDVKVQAVDSYMKTTITPFVAAKLEAGVSVSIFVFGFGADLHGWIMRTRFPLSLETNYTKQPVVQTKRLEVNLVPVELKLKLSSRRRRSIDSGPPTCMVQQLTGRHPKDTAFYLDFSVSDDDSDVDVSYAIGDYPGGTNVAGWTHMRGSSLVVPDQLPCGKPLHFSVRAVNTQGLYTTAQCSLPTYDCSFPDGRVDAAYRCTSHPSRLSATVIVYEDSELKDEKLFHAVGYSPSSQGHEVVDWLPLVLTGTVAQSGVSGHLRYFTPSRKGRLATIPLQTLKTSTTADCAAQCVGDVTCVSFSFSELLFTCELQSVTEGVHAKRVEDEHFLTYERLGVGYSAVVEYADLPLRHGVVYYVNSAVENVVDYQSVLTSGGTMADQTPPEPGPLGVGAVDTMVADRCTASVAQRCVDVVNTPNHRKIIDGKGGSTVFNGNRRGQDLVFTIENHHAAANWAGFRDMECGIYKFLWAVGISMCGTEISNFTDPHVTMLHPDDWTHLGLAKGLHLAEGNHYVTVQAINDIIHGGDLVTTVCHSLPFIVDITPPVVYGVNEVVFDDTFRFLAVYYNATDALSGLSGLEFGLGKTKYDVMVRKYMPFEMRGTGDNTYLLNEEFETASGVPSWIRIKVVDKVRLSATGFGNTPILLDSTPPIPGKVMDGAKIGQDVCCQNDSSTICVQWRGFEDPESHIDSFLWGVGSAPGKDDIVTFQRKSSHARNACASGLQLEHNATYYSTIVIFNKALNQKSSNASSDGVLIDLTPPVPGVVVDGDDINSDIEFTSETASLSSSWQGFHDPETQIDSYTLSVFVNGDLAEEFTDLSSNASNFTDHSFTLQHGDRVHAEVTGTNRAGASVTVASDGMSVDHTPPVLLSMGTAAQLPFQDEDSMLNFLWEFEDPESGVTEYRYTVFQVQQGRRTRFWPSTGQGEQVLELNNTQADRAQDLLLQGLQLLNGASYSVKVTAINGAKMAAVEESASVTIDKTPPVVEQVHVALLGEEEEVNEDGQVEHIEGEPLHVTWVAYDFESGLTDTQICIGPVGVDCLSSAASHSVDSSPNNMFTTVLNDTSLEISTDDRKVVYQVSLVVTNGAGTTSTVLTSKPIIVLQGNVAGVVQDGRTGEDEDFTNDKASVAATFSGFSSQACGIEVFEWGVGTTPCATDILPYSEVGLVMDQNEEGAGKAQAHVMLKEGGTYYVAVRARTGHNCHEPYIVSCSDGILTDTIPPKVSFYEVEDTSSQPSPSALSQPLTSSDVVYQTVNDLLTVGWRVEDPIGVNRTSLTLDRWGSSPDYISVAAISSQSFQMGYQAASGDSVFSSLRMLDTAGNEAETPLPPVMFDFTPPTFVDFKCTDIVSAVASHVTCTWTSVEERDSAVTTIEFGLGSGPAFADIYSMTSVPLHRNQWTVEVNVTSLQNIREFYVVIAHSSNGAGLKREEPFLVRVDLTPPVVGGVSIVTSSESGGSLVEQRCQSPQDFVEVQVTGAADAESGVARVEIALGSSFGTSDIQGFQEYMLYGGVYARGQLGLAAGTTVFATVRVTNGVGLYTVVRSAGVVISPNPRLEVWDGPGKRDLEGMADLNVIQGRWHFSDPCPIVRAEWAVTELSTGRYVKPFTPIPDSGQVFYDDTLSLENFKTYVSHVRVTDAQNRTYTAYSDGVTVDIQPPDTAAVWEGTGRDDQDYQVTLEELVASWDPFGDPQSVLPSQQILRYEVAVGTDRRWPMTRTNIHGFQDVGLALTHTFHGLNLTAKTVAYYITVRAYSAANTFSESSSDGIRAGYSGEIEPGSVTVDDFQSDVTSIRASWDGFMSDMGEMRYYVGVSMTSPPWDNSTYDCEELLNSTFHFDVQALQSVDSQLMATVDGLRLEHNATYIVTVVAEDLMLHCAAAISNPVLVDTTPPVAGEIAADGYDDGSAMFVHSEKTLIVNLSGFPDAESGIEKATVELIESQGCGVPSDGETLIREVDVDEEWNIAMRNLNLQLGKIYLLRATITNGARLTTTATSKPLLLDTSSPMPGMVKVGTSWTGPERLFQKETDTLQGTIAVVPFDFSSACVTQVDLMSSEYKDSWKEFTGIFSPDCTFIDSSVISLLIQHNPSMTGVDRGAVQIQNLTWREGDYTFRMAPAAGLNVLTGISLASPSLQPPFSSQNGIPVRNGSVWTCDSPGGDCETGSKNKSGERGLLPEGEYGAGLSFMEVNGTMKGLFWAQDRIGLKQTAVSFDTDPSATPADYVFRVKQLESESKEVSLLVNGKTRAAFSGLVFPDNMTLSIYTWNVEDFVPPVVDPFRPFRTVAEVTKVAIPVARKPLCSYGTPFHDSHSGVKEIWAGVSDSLNETANIVPFRKVKSFCTPCLLGCPNLCTAACNSTSKLSPEYNIFSLTLSNITLETGDDVMNSSRSSLSGALPNDTSDNTTSDELKAFRLPMYYLDVRVLAHSGLYADAKSSRVVVDTSRPVVNEIFCVDPLYSSDEPMEFIGSNNTVGLKWDVSEDVTGIAAQLSRQHTLTDLDDSLVDETTYFFNLQVVNQAGLTTNASASFTVLTSPPDMSVVSPAPANVTSVMNISGVPVAFTDSTEKVVVVLKPSTSTSNSSVEYIEWMIGTKPGGQNVFPKTIVANLNVTEVAIVDGHLVIGGDATNITVGDYARSNFVSSNGSASAGSVFHMEPGRCLQQKILGVTKSHREGAVDLEPLCILRPSDTLALPGKSTVNLPVKDLSGSNTQKSQEVDVILSAASTDFSPYIIRPDPQSDPTSRFLRGRTLSTPGPHLYLAPVVAVELDGDIYLAYNVSASVVIPADATVKLVFWDADSQQWKSLEDMCSSSSQTFNSTSGHLVSKVCPEVFSDSTAISNRVKRSVPVQGVSPRMVTVTVVTASMNGNASVTPDGELTYKPNPNFFGDDLVVLQATEVFDAASLAAGVVPNVVNLSVVITVTGRNDPPELFYLKGTNDTNITPELLVGPAAGNGINVSVLVEGNTTTFVDLGLIVFGDVDASDTIIFMNQTRESPDASFSVRDVSPQDDRLASFSITGAPSGVGAKEISLSFTEGYHGTVVYEARVRDAANTYSLQLTLGVHVMISPCVHGHCQSRTPGETCADWQRAHTFDLFLCHCDPGYEGQWCHVETNECRTATCSPVTDCVDLVNGYRCDPNLEKTLAIAFCSLVAVLLAAAGIYKLKKMKKKSKTDPGDSQSLDSFGKPKKYGATNMGGDFTDDDGASATDGRQFFIPRPHTPWSSSGMFSQEQSPSPSTSNTHATELDILSPFQPMPNHGPRIWRPLTTTNITVGEPTPDYPQAETFTSFTCKNRKRSKAVPSRSSAYAADEDYHGSMALTGGNELIVDISRNSPAVFEDVSGGTLHPPPKRSSARGESRPGGGLHSDGHFTHVRESAPLSIEDVVASAWHASEEHVFADVDGDTHLIPPPVRSAGNAKSSGMKPLEENSLCFINPGFSSTSSQNTSHDGGAMVWRPMQSSSGQDISITDHGVSTSSDLDAERGGIPRPAIWRPMQSQPSVPREPDAPDGLGWIRRVTPSGEIEAGWPPMHHSLANTVTQQHTFGGHSIEDQLPFIDE</sequence>
<feature type="region of interest" description="Disordered" evidence="3">
    <location>
        <begin position="4563"/>
        <end position="4595"/>
    </location>
</feature>
<evidence type="ECO:0000313" key="8">
    <source>
        <dbReference type="Proteomes" id="UP001519460"/>
    </source>
</evidence>
<dbReference type="PROSITE" id="PS01186">
    <property type="entry name" value="EGF_2"/>
    <property type="match status" value="1"/>
</dbReference>
<dbReference type="PANTHER" id="PTHR16897:SF2">
    <property type="entry name" value="OS03G0226600 PROTEIN"/>
    <property type="match status" value="1"/>
</dbReference>
<dbReference type="InterPro" id="IPR003609">
    <property type="entry name" value="Pan_app"/>
</dbReference>
<keyword evidence="4" id="KW-1133">Transmembrane helix</keyword>
<feature type="transmembrane region" description="Helical" evidence="4">
    <location>
        <begin position="4369"/>
        <end position="4387"/>
    </location>
</feature>
<name>A0ABD0LHJ2_9CAEN</name>
<evidence type="ECO:0000259" key="6">
    <source>
        <dbReference type="PROSITE" id="PS50948"/>
    </source>
</evidence>
<keyword evidence="8" id="KW-1185">Reference proteome</keyword>